<dbReference type="InterPro" id="IPR008928">
    <property type="entry name" value="6-hairpin_glycosidase_sf"/>
</dbReference>
<dbReference type="SUPFAM" id="SSF51445">
    <property type="entry name" value="(Trans)glycosidases"/>
    <property type="match status" value="1"/>
</dbReference>
<dbReference type="Gene3D" id="3.20.20.80">
    <property type="entry name" value="Glycosidases"/>
    <property type="match status" value="2"/>
</dbReference>
<dbReference type="PANTHER" id="PTHR10569:SF2">
    <property type="entry name" value="GLYCOGEN DEBRANCHING ENZYME"/>
    <property type="match status" value="1"/>
</dbReference>
<dbReference type="InterPro" id="IPR029436">
    <property type="entry name" value="AGL_euk_N"/>
</dbReference>
<accession>G8YCT6</accession>
<keyword evidence="8" id="KW-0963">Cytoplasm</keyword>
<evidence type="ECO:0000313" key="21">
    <source>
        <dbReference type="EMBL" id="CCE82767.1"/>
    </source>
</evidence>
<dbReference type="InParanoid" id="G8YCT6"/>
<evidence type="ECO:0000256" key="5">
    <source>
        <dbReference type="ARBA" id="ARBA00012560"/>
    </source>
</evidence>
<reference evidence="21 22" key="1">
    <citation type="journal article" date="2012" name="G3 (Bethesda)">
        <title>Pichia sorbitophila, an interspecies yeast hybrid reveals early steps of genome resolution following polyploidization.</title>
        <authorList>
            <person name="Leh Louis V."/>
            <person name="Despons L."/>
            <person name="Friedrich A."/>
            <person name="Martin T."/>
            <person name="Durrens P."/>
            <person name="Casaregola S."/>
            <person name="Neuveglise C."/>
            <person name="Fairhead C."/>
            <person name="Marck C."/>
            <person name="Cruz J.A."/>
            <person name="Straub M.L."/>
            <person name="Kugler V."/>
            <person name="Sacerdot C."/>
            <person name="Uzunov Z."/>
            <person name="Thierry A."/>
            <person name="Weiss S."/>
            <person name="Bleykasten C."/>
            <person name="De Montigny J."/>
            <person name="Jacques N."/>
            <person name="Jung P."/>
            <person name="Lemaire M."/>
            <person name="Mallet S."/>
            <person name="Morel G."/>
            <person name="Richard G.F."/>
            <person name="Sarkar A."/>
            <person name="Savel G."/>
            <person name="Schacherer J."/>
            <person name="Seret M.L."/>
            <person name="Talla E."/>
            <person name="Samson G."/>
            <person name="Jubin C."/>
            <person name="Poulain J."/>
            <person name="Vacherie B."/>
            <person name="Barbe V."/>
            <person name="Pelletier E."/>
            <person name="Sherman D.J."/>
            <person name="Westhof E."/>
            <person name="Weissenbach J."/>
            <person name="Baret P.V."/>
            <person name="Wincker P."/>
            <person name="Gaillardin C."/>
            <person name="Dujon B."/>
            <person name="Souciet J.L."/>
        </authorList>
    </citation>
    <scope>NUCLEOTIDE SEQUENCE [LARGE SCALE GENOMIC DNA]</scope>
    <source>
        <strain evidence="22">ATCC MYA-4447 / BCRC 22081 / CBS 7064 / NBRC 10061 / NRRL Y-12695</strain>
    </source>
</reference>
<keyword evidence="11" id="KW-0378">Hydrolase</keyword>
<dbReference type="InterPro" id="IPR032792">
    <property type="entry name" value="AGL_glucanoTrfase"/>
</dbReference>
<dbReference type="SUPFAM" id="SSF48208">
    <property type="entry name" value="Six-hairpin glycosidases"/>
    <property type="match status" value="1"/>
</dbReference>
<dbReference type="GO" id="GO:0005978">
    <property type="term" value="P:glycogen biosynthetic process"/>
    <property type="evidence" value="ECO:0007669"/>
    <property type="project" value="UniProtKB-KW"/>
</dbReference>
<dbReference type="EC" id="3.2.1.33" evidence="6"/>
<evidence type="ECO:0000256" key="15">
    <source>
        <dbReference type="ARBA" id="ARBA00025780"/>
    </source>
</evidence>
<dbReference type="EMBL" id="FO082050">
    <property type="protein sequence ID" value="CCE82767.1"/>
    <property type="molecule type" value="Genomic_DNA"/>
</dbReference>
<feature type="domain" description="Glycogen debranching enzyme central" evidence="20">
    <location>
        <begin position="715"/>
        <end position="955"/>
    </location>
</feature>
<gene>
    <name evidence="21" type="primary">Piso0_002512</name>
    <name evidence="21" type="ORF">GNLVRS01_PISO0J13605g</name>
</gene>
<dbReference type="HOGENOM" id="CLU_001517_2_0_1"/>
<feature type="domain" description="Eukaryotic glycogen debranching enzyme N-terminal" evidence="18">
    <location>
        <begin position="41"/>
        <end position="127"/>
    </location>
</feature>
<evidence type="ECO:0000256" key="1">
    <source>
        <dbReference type="ARBA" id="ARBA00000439"/>
    </source>
</evidence>
<evidence type="ECO:0000313" key="22">
    <source>
        <dbReference type="Proteomes" id="UP000005222"/>
    </source>
</evidence>
<dbReference type="NCBIfam" id="TIGR01531">
    <property type="entry name" value="glyc_debranch"/>
    <property type="match status" value="1"/>
</dbReference>
<comment type="catalytic activity">
    <reaction evidence="2">
        <text>Hydrolysis of (1-&gt;6)-alpha-D-glucosidic branch linkages in glycogen phosphorylase limit dextrin.</text>
        <dbReference type="EC" id="3.2.1.33"/>
    </reaction>
</comment>
<evidence type="ECO:0000256" key="16">
    <source>
        <dbReference type="ARBA" id="ARBA00031477"/>
    </source>
</evidence>
<organism evidence="21 22">
    <name type="scientific">Pichia sorbitophila (strain ATCC MYA-4447 / BCRC 22081 / CBS 7064 / NBRC 10061 / NRRL Y-12695)</name>
    <name type="common">Hybrid yeast</name>
    <dbReference type="NCBI Taxonomy" id="559304"/>
    <lineage>
        <taxon>Eukaryota</taxon>
        <taxon>Fungi</taxon>
        <taxon>Dikarya</taxon>
        <taxon>Ascomycota</taxon>
        <taxon>Saccharomycotina</taxon>
        <taxon>Pichiomycetes</taxon>
        <taxon>Debaryomycetaceae</taxon>
        <taxon>Millerozyma</taxon>
    </lineage>
</organism>
<feature type="domain" description="Glycogen debranching enzyme C-terminal" evidence="17">
    <location>
        <begin position="1030"/>
        <end position="1502"/>
    </location>
</feature>
<evidence type="ECO:0000259" key="19">
    <source>
        <dbReference type="Pfam" id="PF14701"/>
    </source>
</evidence>
<dbReference type="FunFam" id="1.50.10.10:FF:000039">
    <property type="entry name" value="Glycogen debranching enzyme Gdb1, putative"/>
    <property type="match status" value="1"/>
</dbReference>
<dbReference type="Pfam" id="PF14701">
    <property type="entry name" value="hDGE_amylase"/>
    <property type="match status" value="1"/>
</dbReference>
<dbReference type="FunFam" id="3.20.20.80:FF:000242">
    <property type="entry name" value="Glycogen debranching enzyme Gdb1, putative"/>
    <property type="match status" value="1"/>
</dbReference>
<evidence type="ECO:0000256" key="9">
    <source>
        <dbReference type="ARBA" id="ARBA00022676"/>
    </source>
</evidence>
<dbReference type="GO" id="GO:0005980">
    <property type="term" value="P:glycogen catabolic process"/>
    <property type="evidence" value="ECO:0007669"/>
    <property type="project" value="InterPro"/>
</dbReference>
<name>G8YCT6_PICSO</name>
<dbReference type="GO" id="GO:0005737">
    <property type="term" value="C:cytoplasm"/>
    <property type="evidence" value="ECO:0007669"/>
    <property type="project" value="UniProtKB-SubCell"/>
</dbReference>
<evidence type="ECO:0000256" key="2">
    <source>
        <dbReference type="ARBA" id="ARBA00000927"/>
    </source>
</evidence>
<dbReference type="Pfam" id="PF14702">
    <property type="entry name" value="hGDE_central"/>
    <property type="match status" value="1"/>
</dbReference>
<dbReference type="Proteomes" id="UP000005222">
    <property type="component" value="Chromosome J"/>
</dbReference>
<dbReference type="Pfam" id="PF06202">
    <property type="entry name" value="GDE_C"/>
    <property type="match status" value="1"/>
</dbReference>
<feature type="domain" description="Glycogen debranching enzyme glucanotransferase" evidence="19">
    <location>
        <begin position="131"/>
        <end position="557"/>
    </location>
</feature>
<keyword evidence="22" id="KW-1185">Reference proteome</keyword>
<evidence type="ECO:0000259" key="18">
    <source>
        <dbReference type="Pfam" id="PF14699"/>
    </source>
</evidence>
<dbReference type="EC" id="2.4.1.25" evidence="5"/>
<dbReference type="OrthoDB" id="10248904at2759"/>
<evidence type="ECO:0000256" key="14">
    <source>
        <dbReference type="ARBA" id="ARBA00023295"/>
    </source>
</evidence>
<evidence type="ECO:0000256" key="12">
    <source>
        <dbReference type="ARBA" id="ARBA00023056"/>
    </source>
</evidence>
<evidence type="ECO:0000256" key="13">
    <source>
        <dbReference type="ARBA" id="ARBA00023268"/>
    </source>
</evidence>
<dbReference type="CDD" id="cd11327">
    <property type="entry name" value="AmyAc_Glg_debranch_2"/>
    <property type="match status" value="1"/>
</dbReference>
<dbReference type="InterPro" id="IPR032788">
    <property type="entry name" value="AGL_central"/>
</dbReference>
<dbReference type="eggNOG" id="KOG3625">
    <property type="taxonomic scope" value="Eukaryota"/>
</dbReference>
<comment type="similarity">
    <text evidence="15">Belongs to the glycogen debranching enzyme family.</text>
</comment>
<evidence type="ECO:0000256" key="6">
    <source>
        <dbReference type="ARBA" id="ARBA00012778"/>
    </source>
</evidence>
<keyword evidence="13" id="KW-0511">Multifunctional enzyme</keyword>
<evidence type="ECO:0000259" key="17">
    <source>
        <dbReference type="Pfam" id="PF06202"/>
    </source>
</evidence>
<evidence type="ECO:0000256" key="3">
    <source>
        <dbReference type="ARBA" id="ARBA00003530"/>
    </source>
</evidence>
<keyword evidence="9" id="KW-0328">Glycosyltransferase</keyword>
<comment type="subcellular location">
    <subcellularLocation>
        <location evidence="4">Cytoplasm</location>
    </subcellularLocation>
</comment>
<evidence type="ECO:0000256" key="4">
    <source>
        <dbReference type="ARBA" id="ARBA00004496"/>
    </source>
</evidence>
<keyword evidence="14" id="KW-0326">Glycosidase</keyword>
<dbReference type="OMA" id="IHFREWN"/>
<evidence type="ECO:0000256" key="11">
    <source>
        <dbReference type="ARBA" id="ARBA00022801"/>
    </source>
</evidence>
<dbReference type="InterPro" id="IPR010401">
    <property type="entry name" value="AGL/Gdb1"/>
</dbReference>
<protein>
    <recommendedName>
        <fullName evidence="7">Glycogen debranching enzyme</fullName>
        <ecNumber evidence="5">2.4.1.25</ecNumber>
        <ecNumber evidence="6">3.2.1.33</ecNumber>
    </recommendedName>
    <alternativeName>
        <fullName evidence="16">Glycogen debrancher</fullName>
    </alternativeName>
</protein>
<dbReference type="InterPro" id="IPR032790">
    <property type="entry name" value="GDE_C"/>
</dbReference>
<sequence length="1513" mass="172683">MQNTVLLKLSDHGEPVQAGPKNGVLILPTYSIKKGEPLVVLDIQLDGSAVITNAGELIINVPKENETFDRKKFQKIPLKRVFHEDITISIPIYRPGSFSFFIAYESYDGQKLKSKEIYFNVPPQIVLQDELLPFNGLNIETVVSKWMGGIDKWEDIFKEIAFKGFNMIHFTPLQVRGSSNSPYSIFDQLSFDKELFRNNDDAIAKLKSKLRKFDLLSLTDVVWNHTANNSEWIRHSPEAGYNAETAPHLKAAIELDSSLLDFSVNIEKLGFTNDIKTQEDLDSVLGGIDQYVLQPLNLWQFYVFDKKSILEGIAKNFDNRSSLSPIDIPSDVDINNKKNLAQFVLKEANTRDKVVLNDRFSNTLDSLKVLSILLSLGKSEDADLNLDYVLTKGTEIVDNINVDLYASYDDDLLSIKNQLRDRIRYLRIDENGPKLGPVTEKKPLTEAYFTRFTDTKGKEWQLANNGWIWGGNPLEDFASDKSKAYLRREVIVWSDCIKLRYGEKAEDSPVLWRRMEEYTKLCASVFNGFRIDNCHSTPLPVGQRLLDVARSVNPNLYVVAELFSGSEEMDKIFVERLGINSLIREAMQAWTVEELSTLVHKHGGRPIGSFTWLPLDDFAYSTYKRPEVETRFDSYSQVGVPKVLIPQEPHALFMDCTHDNEPPYQKRTIEDTLPNAALVSFCSSAIGSVFGYDEGYPSLLNLVSETRTYSYGQNGIRELRRRLNSVRKSLMKETKDISRDHEMYIHCEGQYITIQRYNTRSGKGWFLIARTKFTPHYAEQGLNPVNLVGTKARLSFSYCMKQVGEFEDNSDYLRGVPIEVKEVTLPDVVYENGNSHITVDNTFEPGSIAVYETEIPGVDDRLDDLLREGAFDVTKDLTLYDFNNILYRSEAEERDSSMQQDGTYDIPGYGRIMYAGLQGWISVLKYMIRENNLSHPLADHLRNGKWALDYTHQRLDKYAKDSESLKTFQEWLRERMQKIKDQVPYYLIPHYFALVIGVAYEACRFRALQKFPKDIQLSTSFIQSLALVSIQMVSTMKSTSLLPFSLVPSMAAGLPHFSTEYMRCWGRDVFISFRGLLLVTGRYDDAREHILAFARTLKHGLIPNLLDAGREPRYNARDAAWFFLQSVKDYVELVPNGSKILKEKVPRRFPLDDTYITVDDSRAFSYETSIHDIIYEILSRHAQGIKYREAKAGPNLDSQMSDEGFNVEVHVDFETGFIHGGSQFNCGTWMDKMGESEKAGNKGVPGTPRDGAAIEIQGLLKSVLSFVNKLHEKGDFSHTSVEKSDGSIMLLTDWEALLQENFEKKFYVPENAEQDHEYDIDPSIVNRRGIYKDLYKTGKPYEDYQLRANFPIAMTVAPELFTPSKALTALKIADEVIRGPAGMKTLDPSDWNYRPNYVNSEDSDDFATAKGRNYHQGPEWVWLTGYFLRAFTLFHWLHSSQGKAPDGKPSSWLLSQLGERLRNLDIWLKNSPWAGLPELTNKDGAFCNDSSPTQAWSASGILDLYYDLHNRFV</sequence>
<dbReference type="InterPro" id="IPR017853">
    <property type="entry name" value="GH"/>
</dbReference>
<evidence type="ECO:0000256" key="10">
    <source>
        <dbReference type="ARBA" id="ARBA00022679"/>
    </source>
</evidence>
<dbReference type="STRING" id="559304.G8YCT6"/>
<evidence type="ECO:0000256" key="7">
    <source>
        <dbReference type="ARBA" id="ARBA00020723"/>
    </source>
</evidence>
<evidence type="ECO:0000259" key="20">
    <source>
        <dbReference type="Pfam" id="PF14702"/>
    </source>
</evidence>
<proteinExistence type="inferred from homology"/>
<comment type="catalytic activity">
    <reaction evidence="1">
        <text>Transfers a segment of a (1-&gt;4)-alpha-D-glucan to a new position in an acceptor, which may be glucose or a (1-&gt;4)-alpha-D-glucan.</text>
        <dbReference type="EC" id="2.4.1.25"/>
    </reaction>
</comment>
<keyword evidence="10" id="KW-0808">Transferase</keyword>
<dbReference type="GO" id="GO:0004135">
    <property type="term" value="F:amylo-alpha-1,6-glucosidase activity"/>
    <property type="evidence" value="ECO:0007669"/>
    <property type="project" value="UniProtKB-EC"/>
</dbReference>
<dbReference type="Pfam" id="PF14699">
    <property type="entry name" value="hGDE_N"/>
    <property type="match status" value="1"/>
</dbReference>
<dbReference type="GO" id="GO:0004134">
    <property type="term" value="F:4-alpha-glucanotransferase activity"/>
    <property type="evidence" value="ECO:0007669"/>
    <property type="project" value="UniProtKB-EC"/>
</dbReference>
<dbReference type="InterPro" id="IPR006421">
    <property type="entry name" value="Glycogen_debranch_met"/>
</dbReference>
<keyword evidence="12" id="KW-0320">Glycogen biosynthesis</keyword>
<dbReference type="FunCoup" id="G8YCT6">
    <property type="interactions" value="669"/>
</dbReference>
<evidence type="ECO:0000256" key="8">
    <source>
        <dbReference type="ARBA" id="ARBA00022490"/>
    </source>
</evidence>
<comment type="function">
    <text evidence="3">Multifunctional enzyme acting as 1,4-alpha-D-glucan:1,4-alpha-D-glucan 4-alpha-D-glycosyltransferase and amylo-1,6-glucosidase in glycogen degradation.</text>
</comment>
<dbReference type="PANTHER" id="PTHR10569">
    <property type="entry name" value="GLYCOGEN DEBRANCHING ENZYME"/>
    <property type="match status" value="1"/>
</dbReference>